<dbReference type="Gene3D" id="3.30.565.10">
    <property type="entry name" value="Histidine kinase-like ATPase, C-terminal domain"/>
    <property type="match status" value="1"/>
</dbReference>
<gene>
    <name evidence="7" type="ORF">OPW20_04425</name>
</gene>
<feature type="transmembrane region" description="Helical" evidence="5">
    <location>
        <begin position="379"/>
        <end position="398"/>
    </location>
</feature>
<evidence type="ECO:0000256" key="2">
    <source>
        <dbReference type="ARBA" id="ARBA00012438"/>
    </source>
</evidence>
<feature type="domain" description="Histidine kinase" evidence="6">
    <location>
        <begin position="497"/>
        <end position="727"/>
    </location>
</feature>
<accession>A0ABT5GPU9</accession>
<dbReference type="Gene3D" id="1.10.287.130">
    <property type="match status" value="1"/>
</dbReference>
<reference evidence="7" key="1">
    <citation type="submission" date="2022-11" db="EMBL/GenBank/DDBJ databases">
        <title>Role of the vibriolysin VemA secreted by the emergent pathogen Vibrio europaeus in the colonization of Manila clam mucus.</title>
        <authorList>
            <person name="Martinez C."/>
            <person name="Rodriguez S."/>
            <person name="Vences A."/>
            <person name="Barja J.L."/>
            <person name="Toranzo A.E."/>
            <person name="Dubert J."/>
        </authorList>
    </citation>
    <scope>NUCLEOTIDE SEQUENCE</scope>
    <source>
        <strain evidence="7">3454</strain>
    </source>
</reference>
<dbReference type="SUPFAM" id="SSF55874">
    <property type="entry name" value="ATPase domain of HSP90 chaperone/DNA topoisomerase II/histidine kinase"/>
    <property type="match status" value="1"/>
</dbReference>
<keyword evidence="7" id="KW-0418">Kinase</keyword>
<evidence type="ECO:0000256" key="4">
    <source>
        <dbReference type="SAM" id="MobiDB-lite"/>
    </source>
</evidence>
<organism evidence="7 8">
    <name type="scientific">Vibrio europaeus</name>
    <dbReference type="NCBI Taxonomy" id="300876"/>
    <lineage>
        <taxon>Bacteria</taxon>
        <taxon>Pseudomonadati</taxon>
        <taxon>Pseudomonadota</taxon>
        <taxon>Gammaproteobacteria</taxon>
        <taxon>Vibrionales</taxon>
        <taxon>Vibrionaceae</taxon>
        <taxon>Vibrio</taxon>
        <taxon>Vibrio oreintalis group</taxon>
    </lineage>
</organism>
<dbReference type="PRINTS" id="PR00344">
    <property type="entry name" value="BCTRLSENSOR"/>
</dbReference>
<keyword evidence="5" id="KW-0472">Membrane</keyword>
<keyword evidence="8" id="KW-1185">Reference proteome</keyword>
<name>A0ABT5GPU9_9VIBR</name>
<evidence type="ECO:0000259" key="6">
    <source>
        <dbReference type="PROSITE" id="PS50109"/>
    </source>
</evidence>
<evidence type="ECO:0000256" key="1">
    <source>
        <dbReference type="ARBA" id="ARBA00000085"/>
    </source>
</evidence>
<dbReference type="Proteomes" id="UP001150001">
    <property type="component" value="Unassembled WGS sequence"/>
</dbReference>
<dbReference type="InterPro" id="IPR003594">
    <property type="entry name" value="HATPase_dom"/>
</dbReference>
<sequence>MKISNQTSSSTKPNGHPQAQESHLTATSLIQRYRTMIYIGLLLIILITLGNALYLRAQVKSQLLSQQAQYGLESMLSLNKTISVSLNHIDTMRNAIETAYLYPQLAPNKASLDFLASYSQQSPANAPWENLPQLLKDKIGQLYVRSNSRDYSFDQLALLTMASEVVSTHAQHDDFQWSYYYDAQEVITYIYPWLSYLDLMTATNTTTLDDALDVVFEAGGTFPLSLINPEANPERNKVWTTPYMDAGGKGMMVSLLAPVYHDSKYIGGVGTDITLKVLDKILTKRPLETGRLVIVDQQGLVVGDSKGTLQGKTESVSQQSVLALSEIGDAHQVTHGRLNSHPNGYWISFTLMDTPWRLVLEITNSDINRHVLTTLLPNLILATVFTAILLFVVLYQHWNFSQPALQLAQYVEELPTKNVLTIPDIPTRWEYWFKRAADTERDRRNHLDTIELQTHELEQRVHERTMELKETLETLKATQEELVRSEKLSGLGSLVAGVAHELNTPIGNAMMVATSLKDFNQEFIESTKQGLRRSVLDSYIARSTEGSESIERNLRRASELISSFKQVAVDQSSYQRREFALDEILHELQITMSPNLSRSQVSLEMACEKSVHMNSYPGPLTQVLMNLLSNALTHAFSEQEHKTVCIRGTLVEQKAIITVEDNGHGISQENISKIFDPFFTTRLGQGGSGLGLNIVYNLVTGLLGGDIRVESELGLGTTFILTLPNSAPNSDTEPE</sequence>
<dbReference type="InterPro" id="IPR003661">
    <property type="entry name" value="HisK_dim/P_dom"/>
</dbReference>
<dbReference type="EMBL" id="JAPFIT010000010">
    <property type="protein sequence ID" value="MDC5739296.1"/>
    <property type="molecule type" value="Genomic_DNA"/>
</dbReference>
<dbReference type="GO" id="GO:0016301">
    <property type="term" value="F:kinase activity"/>
    <property type="evidence" value="ECO:0007669"/>
    <property type="project" value="UniProtKB-KW"/>
</dbReference>
<comment type="catalytic activity">
    <reaction evidence="1">
        <text>ATP + protein L-histidine = ADP + protein N-phospho-L-histidine.</text>
        <dbReference type="EC" id="2.7.13.3"/>
    </reaction>
</comment>
<evidence type="ECO:0000256" key="3">
    <source>
        <dbReference type="ARBA" id="ARBA00022553"/>
    </source>
</evidence>
<evidence type="ECO:0000313" key="8">
    <source>
        <dbReference type="Proteomes" id="UP001150001"/>
    </source>
</evidence>
<dbReference type="PROSITE" id="PS50109">
    <property type="entry name" value="HIS_KIN"/>
    <property type="match status" value="1"/>
</dbReference>
<keyword evidence="3" id="KW-0597">Phosphoprotein</keyword>
<dbReference type="SMART" id="SM00387">
    <property type="entry name" value="HATPase_c"/>
    <property type="match status" value="1"/>
</dbReference>
<evidence type="ECO:0000313" key="7">
    <source>
        <dbReference type="EMBL" id="MDC5739296.1"/>
    </source>
</evidence>
<dbReference type="Pfam" id="PF02518">
    <property type="entry name" value="HATPase_c"/>
    <property type="match status" value="1"/>
</dbReference>
<comment type="caution">
    <text evidence="7">The sequence shown here is derived from an EMBL/GenBank/DDBJ whole genome shotgun (WGS) entry which is preliminary data.</text>
</comment>
<dbReference type="InterPro" id="IPR004358">
    <property type="entry name" value="Sig_transdc_His_kin-like_C"/>
</dbReference>
<keyword evidence="5" id="KW-0812">Transmembrane</keyword>
<dbReference type="PANTHER" id="PTHR43065">
    <property type="entry name" value="SENSOR HISTIDINE KINASE"/>
    <property type="match status" value="1"/>
</dbReference>
<dbReference type="Gene3D" id="3.30.450.20">
    <property type="entry name" value="PAS domain"/>
    <property type="match status" value="2"/>
</dbReference>
<feature type="region of interest" description="Disordered" evidence="4">
    <location>
        <begin position="1"/>
        <end position="21"/>
    </location>
</feature>
<dbReference type="InterPro" id="IPR036890">
    <property type="entry name" value="HATPase_C_sf"/>
</dbReference>
<dbReference type="GeneID" id="78078034"/>
<dbReference type="CDD" id="cd00082">
    <property type="entry name" value="HisKA"/>
    <property type="match status" value="1"/>
</dbReference>
<dbReference type="Pfam" id="PF22673">
    <property type="entry name" value="MCP-like_PDC_1"/>
    <property type="match status" value="1"/>
</dbReference>
<dbReference type="EC" id="2.7.13.3" evidence="2"/>
<evidence type="ECO:0000256" key="5">
    <source>
        <dbReference type="SAM" id="Phobius"/>
    </source>
</evidence>
<protein>
    <recommendedName>
        <fullName evidence="2">histidine kinase</fullName>
        <ecNumber evidence="2">2.7.13.3</ecNumber>
    </recommendedName>
</protein>
<dbReference type="InterPro" id="IPR005467">
    <property type="entry name" value="His_kinase_dom"/>
</dbReference>
<keyword evidence="5" id="KW-1133">Transmembrane helix</keyword>
<proteinExistence type="predicted"/>
<keyword evidence="7" id="KW-0808">Transferase</keyword>
<dbReference type="RefSeq" id="WP_230300052.1">
    <property type="nucleotide sequence ID" value="NZ_CP053543.1"/>
</dbReference>
<feature type="transmembrane region" description="Helical" evidence="5">
    <location>
        <begin position="36"/>
        <end position="55"/>
    </location>
</feature>